<evidence type="ECO:0000313" key="6">
    <source>
        <dbReference type="Proteomes" id="UP000035661"/>
    </source>
</evidence>
<dbReference type="SUPFAM" id="SSF52540">
    <property type="entry name" value="P-loop containing nucleoside triphosphate hydrolases"/>
    <property type="match status" value="1"/>
</dbReference>
<dbReference type="InterPro" id="IPR031314">
    <property type="entry name" value="DNK_dom"/>
</dbReference>
<dbReference type="GO" id="GO:0019136">
    <property type="term" value="F:deoxynucleoside kinase activity"/>
    <property type="evidence" value="ECO:0007669"/>
    <property type="project" value="InterPro"/>
</dbReference>
<evidence type="ECO:0000256" key="2">
    <source>
        <dbReference type="PIRSR" id="PIRSR000705-2"/>
    </source>
</evidence>
<feature type="binding site" evidence="2">
    <location>
        <position position="31"/>
    </location>
    <ligand>
        <name>substrate</name>
    </ligand>
</feature>
<feature type="binding site" evidence="2">
    <location>
        <position position="54"/>
    </location>
    <ligand>
        <name>substrate</name>
    </ligand>
</feature>
<sequence length="203" mass="24019">MRITLAGVVGVGKSTVSKMLGDKYNYVVMDEPVEENPYLDEYYADPKNMAFKMQVYMVMARSKQLKQAKIEPNIIFDRSVLEDIIFVDVLHELGYMNMTDYKVYREFYDIVVLQSLYLDETIKPELVVYLRISPFGAMNRIKQRGRPSEQTVSPAYWELLNKKYEEWYQRNKDKFNFLVIDAEDKTPNEIVDIISEKIDQYQK</sequence>
<protein>
    <submittedName>
        <fullName evidence="5">Deoxyadenosine/deoxycytidine kinase</fullName>
    </submittedName>
</protein>
<accession>A0A0H3XKS0</accession>
<dbReference type="InterPro" id="IPR027417">
    <property type="entry name" value="P-loop_NTPase"/>
</dbReference>
<keyword evidence="5" id="KW-0808">Transferase</keyword>
<dbReference type="InterPro" id="IPR002624">
    <property type="entry name" value="DCK/DGK"/>
</dbReference>
<dbReference type="Proteomes" id="UP000035661">
    <property type="component" value="Chromosome"/>
</dbReference>
<evidence type="ECO:0000256" key="1">
    <source>
        <dbReference type="PIRSR" id="PIRSR000705-1"/>
    </source>
</evidence>
<dbReference type="GO" id="GO:0005524">
    <property type="term" value="F:ATP binding"/>
    <property type="evidence" value="ECO:0007669"/>
    <property type="project" value="UniProtKB-KW"/>
</dbReference>
<dbReference type="PANTHER" id="PTHR10513">
    <property type="entry name" value="DEOXYNUCLEOSIDE KINASE"/>
    <property type="match status" value="1"/>
</dbReference>
<feature type="binding site" evidence="2">
    <location>
        <position position="83"/>
    </location>
    <ligand>
        <name>substrate</name>
    </ligand>
</feature>
<evidence type="ECO:0000259" key="4">
    <source>
        <dbReference type="Pfam" id="PF01712"/>
    </source>
</evidence>
<feature type="binding site" evidence="2">
    <location>
        <position position="43"/>
    </location>
    <ligand>
        <name>substrate</name>
    </ligand>
</feature>
<feature type="active site" description="Proton acceptor" evidence="1">
    <location>
        <position position="77"/>
    </location>
</feature>
<feature type="binding site" evidence="2">
    <location>
        <position position="149"/>
    </location>
    <ligand>
        <name>substrate</name>
    </ligand>
</feature>
<dbReference type="PANTHER" id="PTHR10513:SF35">
    <property type="entry name" value="DEOXYADENOSINE KINASE"/>
    <property type="match status" value="1"/>
</dbReference>
<dbReference type="Pfam" id="PF01712">
    <property type="entry name" value="dNK"/>
    <property type="match status" value="1"/>
</dbReference>
<dbReference type="PIRSF" id="PIRSF000705">
    <property type="entry name" value="DNK"/>
    <property type="match status" value="1"/>
</dbReference>
<dbReference type="PATRIC" id="fig|743698.3.peg.466"/>
<feature type="binding site" evidence="3">
    <location>
        <begin position="140"/>
        <end position="144"/>
    </location>
    <ligand>
        <name>ATP</name>
        <dbReference type="ChEBI" id="CHEBI:30616"/>
    </ligand>
</feature>
<keyword evidence="6" id="KW-1185">Reference proteome</keyword>
<organism evidence="5 6">
    <name type="scientific">Spiroplasma eriocheiris</name>
    <dbReference type="NCBI Taxonomy" id="315358"/>
    <lineage>
        <taxon>Bacteria</taxon>
        <taxon>Bacillati</taxon>
        <taxon>Mycoplasmatota</taxon>
        <taxon>Mollicutes</taxon>
        <taxon>Entomoplasmatales</taxon>
        <taxon>Spiroplasmataceae</taxon>
        <taxon>Spiroplasma</taxon>
    </lineage>
</organism>
<proteinExistence type="predicted"/>
<dbReference type="InterPro" id="IPR050566">
    <property type="entry name" value="Deoxyribonucleoside_kinase"/>
</dbReference>
<name>A0A0H3XKS0_9MOLU</name>
<reference evidence="5 6" key="1">
    <citation type="journal article" date="2015" name="Genome Biol. Evol.">
        <title>Found and Lost: The Fates of Horizontally Acquired Genes in Arthropod-Symbiotic Spiroplasma.</title>
        <authorList>
            <person name="Lo W.S."/>
            <person name="Gasparich G.E."/>
            <person name="Kuo C.H."/>
        </authorList>
    </citation>
    <scope>NUCLEOTIDE SEQUENCE [LARGE SCALE GENOMIC DNA]</scope>
    <source>
        <strain evidence="6">TDA-040725-5</strain>
    </source>
</reference>
<dbReference type="KEGG" id="seri:SERIO_v1c04650"/>
<gene>
    <name evidence="5" type="primary">dck</name>
    <name evidence="5" type="ORF">SERIO_v1c04650</name>
</gene>
<feature type="domain" description="Deoxynucleoside kinase" evidence="4">
    <location>
        <begin position="3"/>
        <end position="194"/>
    </location>
</feature>
<dbReference type="EMBL" id="CP011856">
    <property type="protein sequence ID" value="AKM54044.1"/>
    <property type="molecule type" value="Genomic_DNA"/>
</dbReference>
<dbReference type="GO" id="GO:0005737">
    <property type="term" value="C:cytoplasm"/>
    <property type="evidence" value="ECO:0007669"/>
    <property type="project" value="TreeGrafter"/>
</dbReference>
<keyword evidence="5" id="KW-0418">Kinase</keyword>
<keyword evidence="3" id="KW-0067">ATP-binding</keyword>
<dbReference type="AlphaFoldDB" id="A0A0H3XKS0"/>
<dbReference type="Gene3D" id="3.40.50.300">
    <property type="entry name" value="P-loop containing nucleotide triphosphate hydrolases"/>
    <property type="match status" value="1"/>
</dbReference>
<evidence type="ECO:0000313" key="5">
    <source>
        <dbReference type="EMBL" id="AKM54044.1"/>
    </source>
</evidence>
<dbReference type="STRING" id="315358.SERIO_v1c04650"/>
<keyword evidence="3" id="KW-0547">Nucleotide-binding</keyword>
<evidence type="ECO:0000256" key="3">
    <source>
        <dbReference type="PIRSR" id="PIRSR000705-3"/>
    </source>
</evidence>
<dbReference type="RefSeq" id="WP_047791290.1">
    <property type="nucleotide sequence ID" value="NZ_CP011856.1"/>
</dbReference>
<reference evidence="6" key="2">
    <citation type="submission" date="2015-06" db="EMBL/GenBank/DDBJ databases">
        <title>Complete genome sequence of Spiroplasma eriocheiris TDA-040725-5 (DSM 21848).</title>
        <authorList>
            <person name="Lo W.-S."/>
            <person name="Kuo C.-H."/>
        </authorList>
    </citation>
    <scope>NUCLEOTIDE SEQUENCE [LARGE SCALE GENOMIC DNA]</scope>
    <source>
        <strain evidence="6">TDA-040725-5</strain>
    </source>
</reference>
<feature type="binding site" evidence="3">
    <location>
        <begin position="7"/>
        <end position="15"/>
    </location>
    <ligand>
        <name>ATP</name>
        <dbReference type="ChEBI" id="CHEBI:30616"/>
    </ligand>
</feature>
<dbReference type="CDD" id="cd01673">
    <property type="entry name" value="dNK"/>
    <property type="match status" value="1"/>
</dbReference>
<feature type="binding site" evidence="2">
    <location>
        <position position="78"/>
    </location>
    <ligand>
        <name>substrate</name>
    </ligand>
</feature>